<protein>
    <recommendedName>
        <fullName evidence="1">Immunity MXAN-0049 protein domain-containing protein</fullName>
    </recommendedName>
</protein>
<evidence type="ECO:0000313" key="3">
    <source>
        <dbReference type="Proteomes" id="UP000012112"/>
    </source>
</evidence>
<feature type="domain" description="Immunity MXAN-0049 protein" evidence="1">
    <location>
        <begin position="8"/>
        <end position="81"/>
    </location>
</feature>
<comment type="caution">
    <text evidence="2">The sequence shown here is derived from an EMBL/GenBank/DDBJ whole genome shotgun (WGS) entry which is preliminary data.</text>
</comment>
<proteinExistence type="predicted"/>
<gene>
    <name evidence="2" type="ORF">LEP1GSC172_2203</name>
</gene>
<organism evidence="2 3">
    <name type="scientific">Leptospira noguchii</name>
    <dbReference type="NCBI Taxonomy" id="28182"/>
    <lineage>
        <taxon>Bacteria</taxon>
        <taxon>Pseudomonadati</taxon>
        <taxon>Spirochaetota</taxon>
        <taxon>Spirochaetia</taxon>
        <taxon>Leptospirales</taxon>
        <taxon>Leptospiraceae</taxon>
        <taxon>Leptospira</taxon>
    </lineage>
</organism>
<dbReference type="OrthoDB" id="5381821at2"/>
<name>M6W1H9_9LEPT</name>
<dbReference type="EMBL" id="AKWD02000006">
    <property type="protein sequence ID" value="EMO55658.1"/>
    <property type="molecule type" value="Genomic_DNA"/>
</dbReference>
<reference evidence="2 3" key="1">
    <citation type="submission" date="2013-01" db="EMBL/GenBank/DDBJ databases">
        <authorList>
            <person name="Harkins D.M."/>
            <person name="Durkin A.S."/>
            <person name="Brinkac L.M."/>
            <person name="Haft D.H."/>
            <person name="Selengut J.D."/>
            <person name="Sanka R."/>
            <person name="DePew J."/>
            <person name="Purushe J."/>
            <person name="Matthias M.A."/>
            <person name="Vinetz J.M."/>
            <person name="Sutton G.G."/>
            <person name="Nierman W.C."/>
            <person name="Fouts D.E."/>
        </authorList>
    </citation>
    <scope>NUCLEOTIDE SEQUENCE [LARGE SCALE GENOMIC DNA]</scope>
    <source>
        <strain evidence="2 3">HAI1536</strain>
    </source>
</reference>
<dbReference type="Pfam" id="PF07791">
    <property type="entry name" value="Imm11"/>
    <property type="match status" value="1"/>
</dbReference>
<dbReference type="InterPro" id="IPR012433">
    <property type="entry name" value="Imm11"/>
</dbReference>
<sequence length="136" mass="15845">MVDHHSLPQPVVSKRIKDLVESLLPNKIHWVPAEIDTDKEVYHYFIMIPPEINCLDYEKSKLHLQADGQIFEVQEMVLDPEKLKTYSYGDRGIFRFTAGITYYLIEEQIASAIQLLNPLGVRFIPLADWNFKTAFH</sequence>
<dbReference type="AlphaFoldDB" id="M6W1H9"/>
<evidence type="ECO:0000313" key="2">
    <source>
        <dbReference type="EMBL" id="EMO55658.1"/>
    </source>
</evidence>
<dbReference type="Proteomes" id="UP000012112">
    <property type="component" value="Unassembled WGS sequence"/>
</dbReference>
<accession>M6W1H9</accession>
<dbReference type="STRING" id="28182.GCA_001568325_03164"/>
<evidence type="ECO:0000259" key="1">
    <source>
        <dbReference type="Pfam" id="PF07791"/>
    </source>
</evidence>